<dbReference type="Gene3D" id="1.20.5.3310">
    <property type="match status" value="1"/>
</dbReference>
<protein>
    <recommendedName>
        <fullName evidence="9">Sec-independent protein translocase protein TatA</fullName>
    </recommendedName>
</protein>
<evidence type="ECO:0000256" key="7">
    <source>
        <dbReference type="ARBA" id="ARBA00023010"/>
    </source>
</evidence>
<keyword evidence="3 9" id="KW-1003">Cell membrane</keyword>
<evidence type="ECO:0000256" key="2">
    <source>
        <dbReference type="ARBA" id="ARBA00022448"/>
    </source>
</evidence>
<accession>A0A367QXW8</accession>
<keyword evidence="7 9" id="KW-0811">Translocation</keyword>
<evidence type="ECO:0000256" key="1">
    <source>
        <dbReference type="ARBA" id="ARBA00004162"/>
    </source>
</evidence>
<evidence type="ECO:0000256" key="5">
    <source>
        <dbReference type="ARBA" id="ARBA00022927"/>
    </source>
</evidence>
<comment type="function">
    <text evidence="9">Part of the twin-arginine translocation (Tat) system that transports large folded proteins containing a characteristic twin-arginine motif in their signal peptide across membranes. TatA could form the protein-conducting channel of the Tat system.</text>
</comment>
<keyword evidence="11" id="KW-1185">Reference proteome</keyword>
<evidence type="ECO:0000256" key="8">
    <source>
        <dbReference type="ARBA" id="ARBA00023136"/>
    </source>
</evidence>
<keyword evidence="4 9" id="KW-0812">Transmembrane</keyword>
<comment type="caution">
    <text evidence="10">The sequence shown here is derived from an EMBL/GenBank/DDBJ whole genome shotgun (WGS) entry which is preliminary data.</text>
</comment>
<comment type="similarity">
    <text evidence="9">Belongs to the TatA/E family.</text>
</comment>
<dbReference type="PANTHER" id="PTHR42982:SF1">
    <property type="entry name" value="SEC-INDEPENDENT PROTEIN TRANSLOCASE PROTEIN TATA"/>
    <property type="match status" value="1"/>
</dbReference>
<reference evidence="10" key="1">
    <citation type="submission" date="2016-04" db="EMBL/GenBank/DDBJ databases">
        <authorList>
            <person name="Tabuchi Yagui T.R."/>
        </authorList>
    </citation>
    <scope>NUCLEOTIDE SEQUENCE [LARGE SCALE GENOMIC DNA]</scope>
    <source>
        <strain evidence="10">NIES-26</strain>
    </source>
</reference>
<dbReference type="GO" id="GO:0006508">
    <property type="term" value="P:proteolysis"/>
    <property type="evidence" value="ECO:0007669"/>
    <property type="project" value="UniProtKB-KW"/>
</dbReference>
<dbReference type="NCBIfam" id="TIGR01411">
    <property type="entry name" value="tatAE"/>
    <property type="match status" value="1"/>
</dbReference>
<dbReference type="InterPro" id="IPR003369">
    <property type="entry name" value="TatA/B/E"/>
</dbReference>
<evidence type="ECO:0000256" key="4">
    <source>
        <dbReference type="ARBA" id="ARBA00022692"/>
    </source>
</evidence>
<evidence type="ECO:0000313" key="10">
    <source>
        <dbReference type="EMBL" id="RCJ28520.1"/>
    </source>
</evidence>
<dbReference type="EMBL" id="LXQD01000297">
    <property type="protein sequence ID" value="RCJ28520.1"/>
    <property type="molecule type" value="Genomic_DNA"/>
</dbReference>
<dbReference type="PANTHER" id="PTHR42982">
    <property type="entry name" value="SEC-INDEPENDENT PROTEIN TRANSLOCASE PROTEIN TATA"/>
    <property type="match status" value="1"/>
</dbReference>
<keyword evidence="2 9" id="KW-0813">Transport</keyword>
<sequence>MFGLGLPEVGVIAVVAILIFGPKKIPELGSALGKTLRGFKEGLKNSNDDNSPEEEQ</sequence>
<evidence type="ECO:0000256" key="9">
    <source>
        <dbReference type="HAMAP-Rule" id="MF_00236"/>
    </source>
</evidence>
<gene>
    <name evidence="9" type="primary">tatA</name>
    <name evidence="10" type="ORF">A6770_23215</name>
</gene>
<comment type="subcellular location">
    <subcellularLocation>
        <location evidence="1 9">Cell membrane</location>
        <topology evidence="1 9">Single-pass membrane protein</topology>
    </subcellularLocation>
</comment>
<dbReference type="NCBIfam" id="NF011430">
    <property type="entry name" value="PRK14861.1"/>
    <property type="match status" value="1"/>
</dbReference>
<evidence type="ECO:0000313" key="11">
    <source>
        <dbReference type="Proteomes" id="UP000252107"/>
    </source>
</evidence>
<keyword evidence="8 9" id="KW-0472">Membrane</keyword>
<dbReference type="GO" id="GO:0008320">
    <property type="term" value="F:protein transmembrane transporter activity"/>
    <property type="evidence" value="ECO:0007669"/>
    <property type="project" value="UniProtKB-UniRule"/>
</dbReference>
<organism evidence="10 11">
    <name type="scientific">Nostoc minutum NIES-26</name>
    <dbReference type="NCBI Taxonomy" id="1844469"/>
    <lineage>
        <taxon>Bacteria</taxon>
        <taxon>Bacillati</taxon>
        <taxon>Cyanobacteriota</taxon>
        <taxon>Cyanophyceae</taxon>
        <taxon>Nostocales</taxon>
        <taxon>Nostocaceae</taxon>
        <taxon>Nostoc</taxon>
    </lineage>
</organism>
<dbReference type="GO" id="GO:0008233">
    <property type="term" value="F:peptidase activity"/>
    <property type="evidence" value="ECO:0007669"/>
    <property type="project" value="UniProtKB-KW"/>
</dbReference>
<dbReference type="GO" id="GO:0033281">
    <property type="term" value="C:TAT protein transport complex"/>
    <property type="evidence" value="ECO:0007669"/>
    <property type="project" value="UniProtKB-UniRule"/>
</dbReference>
<evidence type="ECO:0000256" key="6">
    <source>
        <dbReference type="ARBA" id="ARBA00022989"/>
    </source>
</evidence>
<name>A0A367QXW8_9NOSO</name>
<dbReference type="PRINTS" id="PR01506">
    <property type="entry name" value="TATBPROTEIN"/>
</dbReference>
<dbReference type="Proteomes" id="UP000252107">
    <property type="component" value="Unassembled WGS sequence"/>
</dbReference>
<dbReference type="InterPro" id="IPR006312">
    <property type="entry name" value="TatA/E"/>
</dbReference>
<comment type="subunit">
    <text evidence="9">Forms a complex with TatC.</text>
</comment>
<keyword evidence="10" id="KW-0645">Protease</keyword>
<dbReference type="HAMAP" id="MF_00236">
    <property type="entry name" value="TatA_E"/>
    <property type="match status" value="1"/>
</dbReference>
<dbReference type="AlphaFoldDB" id="A0A367QXW8"/>
<keyword evidence="6 9" id="KW-1133">Transmembrane helix</keyword>
<proteinExistence type="inferred from homology"/>
<evidence type="ECO:0000256" key="3">
    <source>
        <dbReference type="ARBA" id="ARBA00022475"/>
    </source>
</evidence>
<keyword evidence="10" id="KW-0378">Hydrolase</keyword>
<dbReference type="Pfam" id="PF02416">
    <property type="entry name" value="TatA_B_E"/>
    <property type="match status" value="1"/>
</dbReference>
<keyword evidence="5 9" id="KW-0653">Protein transport</keyword>
<dbReference type="GO" id="GO:0043953">
    <property type="term" value="P:protein transport by the Tat complex"/>
    <property type="evidence" value="ECO:0007669"/>
    <property type="project" value="UniProtKB-UniRule"/>
</dbReference>